<dbReference type="EMBL" id="CP126980">
    <property type="protein sequence ID" value="WIM94366.1"/>
    <property type="molecule type" value="Genomic_DNA"/>
</dbReference>
<evidence type="ECO:0000313" key="5">
    <source>
        <dbReference type="EMBL" id="WIM94366.1"/>
    </source>
</evidence>
<dbReference type="Pfam" id="PF21274">
    <property type="entry name" value="Rng_hyd_C"/>
    <property type="match status" value="1"/>
</dbReference>
<feature type="domain" description="FAD-binding" evidence="4">
    <location>
        <begin position="8"/>
        <end position="342"/>
    </location>
</feature>
<sequence>MISTTVSRTPVLVVGAGPTGAVLALELARHGVPSLVVERASRPPHHPELNLVGGHTLDLLRRLGVAERILAAGLDPDGHDTAVWSRSIGRRPVATAPLPPPDRPGADGPGVLVTGTDLVVRLREAARAHPLVDLREGWIFTDLRPVTGGAVATLLDGHTGIRHTVAADHLAGCDGARSTVRRCLSVPMDETLTSGHYYTIQFRSEHLARRFPRPATLIADGIALTRCSGPGMWLGHLPLDDPDAETADPIALLHSKLPDALAASQILEVTQWPDPLGVARTYRRGAAYLAGQAAHTLHPPSITVDTCLGDAADLGWKIAATVHRWAGPGLLDSYERDRRPHAVRDRGLLSRELATRRRFGRLAAAGASRERLAGVLRRDELRHAGAGTPPRLPTDWLGPQFTLVDATESGSGRALVATARTRGIPMTHLAVADAPPRNRWPDRLVLIRPDQLVAWQSAGETADWDGVLDRVTGRPPRIT</sequence>
<proteinExistence type="predicted"/>
<reference evidence="5 6" key="1">
    <citation type="submission" date="2023-06" db="EMBL/GenBank/DDBJ databases">
        <authorList>
            <person name="Yushchuk O."/>
            <person name="Binda E."/>
            <person name="Ruckert-Reed C."/>
            <person name="Fedorenko V."/>
            <person name="Kalinowski J."/>
            <person name="Marinelli F."/>
        </authorList>
    </citation>
    <scope>NUCLEOTIDE SEQUENCE [LARGE SCALE GENOMIC DNA]</scope>
    <source>
        <strain evidence="5 6">NRRL 3884</strain>
    </source>
</reference>
<evidence type="ECO:0000313" key="6">
    <source>
        <dbReference type="Proteomes" id="UP001240150"/>
    </source>
</evidence>
<dbReference type="InterPro" id="IPR002938">
    <property type="entry name" value="FAD-bd"/>
</dbReference>
<protein>
    <submittedName>
        <fullName evidence="5">FAD-dependent monooxygenase</fullName>
    </submittedName>
</protein>
<gene>
    <name evidence="5" type="ORF">ACTOB_006386</name>
</gene>
<dbReference type="Gene3D" id="3.50.50.60">
    <property type="entry name" value="FAD/NAD(P)-binding domain"/>
    <property type="match status" value="1"/>
</dbReference>
<keyword evidence="6" id="KW-1185">Reference proteome</keyword>
<keyword evidence="3" id="KW-0274">FAD</keyword>
<organism evidence="5 6">
    <name type="scientific">Actinoplanes oblitus</name>
    <dbReference type="NCBI Taxonomy" id="3040509"/>
    <lineage>
        <taxon>Bacteria</taxon>
        <taxon>Bacillati</taxon>
        <taxon>Actinomycetota</taxon>
        <taxon>Actinomycetes</taxon>
        <taxon>Micromonosporales</taxon>
        <taxon>Micromonosporaceae</taxon>
        <taxon>Actinoplanes</taxon>
    </lineage>
</organism>
<dbReference type="GO" id="GO:0004497">
    <property type="term" value="F:monooxygenase activity"/>
    <property type="evidence" value="ECO:0007669"/>
    <property type="project" value="UniProtKB-KW"/>
</dbReference>
<keyword evidence="5" id="KW-0503">Monooxygenase</keyword>
<dbReference type="Pfam" id="PF01494">
    <property type="entry name" value="FAD_binding_3"/>
    <property type="match status" value="1"/>
</dbReference>
<dbReference type="Gene3D" id="3.40.30.120">
    <property type="match status" value="1"/>
</dbReference>
<dbReference type="PANTHER" id="PTHR43004:SF19">
    <property type="entry name" value="BINDING MONOOXYGENASE, PUTATIVE (JCVI)-RELATED"/>
    <property type="match status" value="1"/>
</dbReference>
<dbReference type="InterPro" id="IPR036188">
    <property type="entry name" value="FAD/NAD-bd_sf"/>
</dbReference>
<keyword evidence="2" id="KW-0285">Flavoprotein</keyword>
<accession>A0ABY8WB57</accession>
<evidence type="ECO:0000256" key="2">
    <source>
        <dbReference type="ARBA" id="ARBA00022630"/>
    </source>
</evidence>
<dbReference type="SUPFAM" id="SSF51905">
    <property type="entry name" value="FAD/NAD(P)-binding domain"/>
    <property type="match status" value="1"/>
</dbReference>
<comment type="cofactor">
    <cofactor evidence="1">
        <name>FAD</name>
        <dbReference type="ChEBI" id="CHEBI:57692"/>
    </cofactor>
</comment>
<dbReference type="Gene3D" id="3.30.9.10">
    <property type="entry name" value="D-Amino Acid Oxidase, subunit A, domain 2"/>
    <property type="match status" value="1"/>
</dbReference>
<name>A0ABY8WB57_9ACTN</name>
<evidence type="ECO:0000259" key="4">
    <source>
        <dbReference type="Pfam" id="PF01494"/>
    </source>
</evidence>
<evidence type="ECO:0000256" key="1">
    <source>
        <dbReference type="ARBA" id="ARBA00001974"/>
    </source>
</evidence>
<dbReference type="PRINTS" id="PR00420">
    <property type="entry name" value="RNGMNOXGNASE"/>
</dbReference>
<dbReference type="InterPro" id="IPR050641">
    <property type="entry name" value="RIFMO-like"/>
</dbReference>
<evidence type="ECO:0000256" key="3">
    <source>
        <dbReference type="ARBA" id="ARBA00022827"/>
    </source>
</evidence>
<dbReference type="RefSeq" id="WP_284915569.1">
    <property type="nucleotide sequence ID" value="NZ_CP126980.1"/>
</dbReference>
<dbReference type="PANTHER" id="PTHR43004">
    <property type="entry name" value="TRK SYSTEM POTASSIUM UPTAKE PROTEIN"/>
    <property type="match status" value="1"/>
</dbReference>
<keyword evidence="5" id="KW-0560">Oxidoreductase</keyword>
<dbReference type="Proteomes" id="UP001240150">
    <property type="component" value="Chromosome"/>
</dbReference>